<protein>
    <recommendedName>
        <fullName evidence="11">dihydrouracil dehydrogenase (NAD(+))</fullName>
        <ecNumber evidence="11">1.3.1.1</ecNumber>
    </recommendedName>
</protein>
<keyword evidence="4" id="KW-0288">FMN</keyword>
<dbReference type="SUPFAM" id="SSF51395">
    <property type="entry name" value="FMN-linked oxidoreductases"/>
    <property type="match status" value="1"/>
</dbReference>
<dbReference type="GO" id="GO:0004152">
    <property type="term" value="F:dihydroorotate dehydrogenase activity"/>
    <property type="evidence" value="ECO:0007669"/>
    <property type="project" value="InterPro"/>
</dbReference>
<dbReference type="InterPro" id="IPR012135">
    <property type="entry name" value="Dihydroorotate_DH_1_2"/>
</dbReference>
<dbReference type="RefSeq" id="WP_013012176.1">
    <property type="nucleotide sequence ID" value="NC_013943.1"/>
</dbReference>
<evidence type="ECO:0000256" key="5">
    <source>
        <dbReference type="ARBA" id="ARBA00022975"/>
    </source>
</evidence>
<name>D4H6L7_DENA2</name>
<comment type="catalytic activity">
    <reaction evidence="7">
        <text>5,6-dihydrothymine + NAD(+) = thymine + NADH + H(+)</text>
        <dbReference type="Rhea" id="RHEA:28791"/>
        <dbReference type="ChEBI" id="CHEBI:15378"/>
        <dbReference type="ChEBI" id="CHEBI:17821"/>
        <dbReference type="ChEBI" id="CHEBI:27468"/>
        <dbReference type="ChEBI" id="CHEBI:57540"/>
        <dbReference type="ChEBI" id="CHEBI:57945"/>
        <dbReference type="EC" id="1.3.1.1"/>
    </reaction>
</comment>
<dbReference type="GO" id="GO:0004159">
    <property type="term" value="F:dihydropyrimidine dehydrogenase (NAD+) activity"/>
    <property type="evidence" value="ECO:0007669"/>
    <property type="project" value="UniProtKB-EC"/>
</dbReference>
<dbReference type="STRING" id="522772.Dacet_2941"/>
<dbReference type="GO" id="GO:0006212">
    <property type="term" value="P:uracil catabolic process"/>
    <property type="evidence" value="ECO:0007669"/>
    <property type="project" value="TreeGrafter"/>
</dbReference>
<evidence type="ECO:0000256" key="1">
    <source>
        <dbReference type="ARBA" id="ARBA00001917"/>
    </source>
</evidence>
<dbReference type="PaxDb" id="522772-Dacet_2941"/>
<dbReference type="InterPro" id="IPR013785">
    <property type="entry name" value="Aldolase_TIM"/>
</dbReference>
<dbReference type="GO" id="GO:0002058">
    <property type="term" value="F:uracil binding"/>
    <property type="evidence" value="ECO:0007669"/>
    <property type="project" value="TreeGrafter"/>
</dbReference>
<dbReference type="Gene3D" id="3.20.20.70">
    <property type="entry name" value="Aldolase class I"/>
    <property type="match status" value="1"/>
</dbReference>
<evidence type="ECO:0000256" key="7">
    <source>
        <dbReference type="ARBA" id="ARBA00047685"/>
    </source>
</evidence>
<dbReference type="PANTHER" id="PTHR43073:SF2">
    <property type="entry name" value="DIHYDROPYRIMIDINE DEHYDROGENASE [NADP(+)]"/>
    <property type="match status" value="1"/>
</dbReference>
<dbReference type="GO" id="GO:0044205">
    <property type="term" value="P:'de novo' UMP biosynthetic process"/>
    <property type="evidence" value="ECO:0007669"/>
    <property type="project" value="UniProtKB-UniPathway"/>
</dbReference>
<dbReference type="EMBL" id="CP001968">
    <property type="protein sequence ID" value="ADD69691.1"/>
    <property type="molecule type" value="Genomic_DNA"/>
</dbReference>
<dbReference type="PANTHER" id="PTHR43073">
    <property type="entry name" value="DIHYDROPYRIMIDINE DEHYDROGENASE [NADP(+)]"/>
    <property type="match status" value="1"/>
</dbReference>
<comment type="cofactor">
    <cofactor evidence="1">
        <name>FMN</name>
        <dbReference type="ChEBI" id="CHEBI:58210"/>
    </cofactor>
</comment>
<evidence type="ECO:0000256" key="4">
    <source>
        <dbReference type="ARBA" id="ARBA00022643"/>
    </source>
</evidence>
<dbReference type="PIRSF" id="PIRSF000164">
    <property type="entry name" value="DHO_oxidase"/>
    <property type="match status" value="1"/>
</dbReference>
<dbReference type="Proteomes" id="UP000002012">
    <property type="component" value="Chromosome"/>
</dbReference>
<sequence length="328" mass="36859">MSDIRTSFMGLTLKNPVIVGSSTLTDTPEKIKALADNGAAAVVLKSLFEQEVRNLKDSAQCCNYHPEAYYYDMSDAGMLYGISEYLQLIRDAKLATDIPVIASICCEKAAWWKTYPERIANAGADALELNINMLSLHGAKSPADIYKDTLQIIHTVKNTTDLPFSVKLSPYCCSIPYLVKMLKEEGAKGVTLFSRLFELGINTNTFECEPASYYSSPEETFKVLRWVHLVSEQVDIEICGNTGIHTSREIIQHIIAGAGAVQMVSSIYKNGPEIIRTCLEELEQYMFDRQFNTLHELKGFLSTKEKDFDLLYFNSLTHDRFQLDSHMG</sequence>
<gene>
    <name evidence="13" type="ordered locus">Dacet_2941</name>
</gene>
<feature type="domain" description="Dihydroorotate dehydrogenase catalytic" evidence="12">
    <location>
        <begin position="5"/>
        <end position="286"/>
    </location>
</feature>
<dbReference type="InParanoid" id="D4H6L7"/>
<evidence type="ECO:0000256" key="8">
    <source>
        <dbReference type="ARBA" id="ARBA00048792"/>
    </source>
</evidence>
<evidence type="ECO:0000259" key="12">
    <source>
        <dbReference type="Pfam" id="PF01180"/>
    </source>
</evidence>
<dbReference type="UniPathway" id="UPA00070"/>
<evidence type="ECO:0000256" key="11">
    <source>
        <dbReference type="ARBA" id="ARBA00049728"/>
    </source>
</evidence>
<evidence type="ECO:0000256" key="2">
    <source>
        <dbReference type="ARBA" id="ARBA00004725"/>
    </source>
</evidence>
<dbReference type="OrthoDB" id="9794954at2"/>
<reference evidence="13 14" key="1">
    <citation type="journal article" date="2010" name="Stand. Genomic Sci.">
        <title>Complete genome sequence of Denitrovibrio acetiphilus type strain (N2460).</title>
        <authorList>
            <person name="Kiss H."/>
            <person name="Lang E."/>
            <person name="Lapidus A."/>
            <person name="Copeland A."/>
            <person name="Nolan M."/>
            <person name="Glavina Del Rio T."/>
            <person name="Chen F."/>
            <person name="Lucas S."/>
            <person name="Tice H."/>
            <person name="Cheng J.F."/>
            <person name="Han C."/>
            <person name="Goodwin L."/>
            <person name="Pitluck S."/>
            <person name="Liolios K."/>
            <person name="Pati A."/>
            <person name="Ivanova N."/>
            <person name="Mavromatis K."/>
            <person name="Chen A."/>
            <person name="Palaniappan K."/>
            <person name="Land M."/>
            <person name="Hauser L."/>
            <person name="Chang Y.J."/>
            <person name="Jeffries C.D."/>
            <person name="Detter J.C."/>
            <person name="Brettin T."/>
            <person name="Spring S."/>
            <person name="Rohde M."/>
            <person name="Goker M."/>
            <person name="Woyke T."/>
            <person name="Bristow J."/>
            <person name="Eisen J.A."/>
            <person name="Markowitz V."/>
            <person name="Hugenholtz P."/>
            <person name="Kyrpides N.C."/>
            <person name="Klenk H.P."/>
        </authorList>
    </citation>
    <scope>NUCLEOTIDE SEQUENCE [LARGE SCALE GENOMIC DNA]</scope>
    <source>
        <strain evidence="14">DSM 12809 / NBRC 114555 / N2460</strain>
    </source>
</reference>
<dbReference type="HOGENOM" id="CLU_042042_4_0_0"/>
<keyword evidence="3" id="KW-0285">Flavoprotein</keyword>
<proteinExistence type="predicted"/>
<evidence type="ECO:0000256" key="3">
    <source>
        <dbReference type="ARBA" id="ARBA00022630"/>
    </source>
</evidence>
<accession>D4H6L7</accession>
<comment type="function">
    <text evidence="9">Involved in pyrimidine base degradation. Catalyzes physiologically the reduction of uracil to 5,6-dihydrouracil (DHU) by using NADH as a specific cosubstrate. It also catalyzes the reverse reaction and the reduction of thymine to 5,6-dihydrothymine (DHT).</text>
</comment>
<dbReference type="GO" id="GO:0005737">
    <property type="term" value="C:cytoplasm"/>
    <property type="evidence" value="ECO:0007669"/>
    <property type="project" value="InterPro"/>
</dbReference>
<comment type="catalytic activity">
    <reaction evidence="8">
        <text>5,6-dihydrouracil + NAD(+) = uracil + NADH + H(+)</text>
        <dbReference type="Rhea" id="RHEA:20189"/>
        <dbReference type="ChEBI" id="CHEBI:15378"/>
        <dbReference type="ChEBI" id="CHEBI:15901"/>
        <dbReference type="ChEBI" id="CHEBI:17568"/>
        <dbReference type="ChEBI" id="CHEBI:57540"/>
        <dbReference type="ChEBI" id="CHEBI:57945"/>
        <dbReference type="EC" id="1.3.1.1"/>
    </reaction>
</comment>
<comment type="pathway">
    <text evidence="2">Pyrimidine metabolism; UMP biosynthesis via de novo pathway.</text>
</comment>
<keyword evidence="6" id="KW-0560">Oxidoreductase</keyword>
<dbReference type="EC" id="1.3.1.1" evidence="11"/>
<dbReference type="Pfam" id="PF01180">
    <property type="entry name" value="DHO_dh"/>
    <property type="match status" value="1"/>
</dbReference>
<keyword evidence="14" id="KW-1185">Reference proteome</keyword>
<evidence type="ECO:0000313" key="14">
    <source>
        <dbReference type="Proteomes" id="UP000002012"/>
    </source>
</evidence>
<comment type="subunit">
    <text evidence="10">Heterotetramer of 2 PreA and 2 PreT subunits.</text>
</comment>
<dbReference type="InterPro" id="IPR005720">
    <property type="entry name" value="Dihydroorotate_DH_cat"/>
</dbReference>
<dbReference type="GO" id="GO:0006210">
    <property type="term" value="P:thymine catabolic process"/>
    <property type="evidence" value="ECO:0007669"/>
    <property type="project" value="TreeGrafter"/>
</dbReference>
<evidence type="ECO:0000256" key="9">
    <source>
        <dbReference type="ARBA" id="ARBA00049578"/>
    </source>
</evidence>
<keyword evidence="5" id="KW-0665">Pyrimidine biosynthesis</keyword>
<dbReference type="eggNOG" id="COG0167">
    <property type="taxonomic scope" value="Bacteria"/>
</dbReference>
<organism evidence="13 14">
    <name type="scientific">Denitrovibrio acetiphilus (strain DSM 12809 / NBRC 114555 / N2460)</name>
    <dbReference type="NCBI Taxonomy" id="522772"/>
    <lineage>
        <taxon>Bacteria</taxon>
        <taxon>Pseudomonadati</taxon>
        <taxon>Deferribacterota</taxon>
        <taxon>Deferribacteres</taxon>
        <taxon>Deferribacterales</taxon>
        <taxon>Geovibrionaceae</taxon>
        <taxon>Denitrovibrio</taxon>
    </lineage>
</organism>
<dbReference type="GO" id="GO:0050661">
    <property type="term" value="F:NADP binding"/>
    <property type="evidence" value="ECO:0007669"/>
    <property type="project" value="TreeGrafter"/>
</dbReference>
<evidence type="ECO:0000313" key="13">
    <source>
        <dbReference type="EMBL" id="ADD69691.1"/>
    </source>
</evidence>
<evidence type="ECO:0000256" key="6">
    <source>
        <dbReference type="ARBA" id="ARBA00023002"/>
    </source>
</evidence>
<dbReference type="AlphaFoldDB" id="D4H6L7"/>
<evidence type="ECO:0000256" key="10">
    <source>
        <dbReference type="ARBA" id="ARBA00049714"/>
    </source>
</evidence>
<dbReference type="KEGG" id="dap:Dacet_2941"/>